<evidence type="ECO:0000313" key="2">
    <source>
        <dbReference type="EMBL" id="KAL5105539.1"/>
    </source>
</evidence>
<dbReference type="InterPro" id="IPR028032">
    <property type="entry name" value="DUF4503"/>
</dbReference>
<gene>
    <name evidence="2" type="ORF">TcWFU_007550</name>
</gene>
<organism evidence="2 3">
    <name type="scientific">Taenia crassiceps</name>
    <dbReference type="NCBI Taxonomy" id="6207"/>
    <lineage>
        <taxon>Eukaryota</taxon>
        <taxon>Metazoa</taxon>
        <taxon>Spiralia</taxon>
        <taxon>Lophotrochozoa</taxon>
        <taxon>Platyhelminthes</taxon>
        <taxon>Cestoda</taxon>
        <taxon>Eucestoda</taxon>
        <taxon>Cyclophyllidea</taxon>
        <taxon>Taeniidae</taxon>
        <taxon>Taenia</taxon>
    </lineage>
</organism>
<dbReference type="Pfam" id="PF14951">
    <property type="entry name" value="DUF4503"/>
    <property type="match status" value="1"/>
</dbReference>
<keyword evidence="3" id="KW-1185">Reference proteome</keyword>
<evidence type="ECO:0000259" key="1">
    <source>
        <dbReference type="Pfam" id="PF14951"/>
    </source>
</evidence>
<protein>
    <recommendedName>
        <fullName evidence="1">DUF4503 domain-containing protein</fullName>
    </recommendedName>
</protein>
<reference evidence="2 3" key="1">
    <citation type="journal article" date="2022" name="Front. Cell. Infect. Microbiol.">
        <title>The Genomes of Two Strains of Taenia crassiceps the Animal Model for the Study of Human Cysticercosis.</title>
        <authorList>
            <person name="Bobes R.J."/>
            <person name="Estrada K."/>
            <person name="Rios-Valencia D.G."/>
            <person name="Calderon-Gallegos A."/>
            <person name="de la Torre P."/>
            <person name="Carrero J.C."/>
            <person name="Sanchez-Flores A."/>
            <person name="Laclette J.P."/>
        </authorList>
    </citation>
    <scope>NUCLEOTIDE SEQUENCE [LARGE SCALE GENOMIC DNA]</scope>
    <source>
        <strain evidence="2">WFUcys</strain>
    </source>
</reference>
<sequence>MSENPKWFSLLDNNKHVRRRRIDDMQLDVWHPLDRINSEHPTRGCKNICALRTYFETELSEFSPPIRDDEISYTIANNDIGLSIVDNSTKVCGSLVEFPFTRTSLSSRLATLVRRVRSDMVVRLHTHTIASGANNSQTQVFTANLVFFPSSSRPTQGHIVAAVVNGDILVIPTSSIIESQWEHLKQANLQKLPLLITLTPPWKELVLPGSEQQQKRIIISTSSANIQVLPREISAPVQQRIPLLCDCIQKDPTGATWYSCTYRFGCKATKLSTAEQLCASGSNQFYILVLHKSLLWFQKRLKIAFLVKLSNGSLSLLLFSPSVYRQCPLRDGDEAGTSGRVTIDSVMNPGCVYSVKKLPVVATASDTGLTRNAQKLWSSLSDFLKRIEGLAQFMTLGDAPNELDLFILKKAAKFNLVLEMTAFSESTVLPPYSPPLSSSSRCILTGVLLYEFPSGSLIAERILAGNQGTPTDRDDHQLATVFVILTESTHSQGAVHLVLCSADAVTPLTILISSDHLSPCVALDYGQHRSYRIRVSIVGAIAAHGFFILDEFGRVELTEVVRLSEGRLEHTRNCPLPGLVEGLRRRNASLITMAGAVLDVDSSSSQVWPLCTGCLSDALKQKLPSARPPSTHLECSRCQARIDRPFHAVEIFVELIDTVQRRRCKVCILPSCFAEITGLSEAQIYQSSFLDPRLLIGQSVSILLGLSIKLPELESQVALSDCRSVIIQLHPNMLT</sequence>
<comment type="caution">
    <text evidence="2">The sequence shown here is derived from an EMBL/GenBank/DDBJ whole genome shotgun (WGS) entry which is preliminary data.</text>
</comment>
<feature type="domain" description="DUF4503" evidence="1">
    <location>
        <begin position="586"/>
        <end position="669"/>
    </location>
</feature>
<dbReference type="Proteomes" id="UP001651158">
    <property type="component" value="Unassembled WGS sequence"/>
</dbReference>
<accession>A0ABR4Q791</accession>
<proteinExistence type="predicted"/>
<name>A0ABR4Q791_9CEST</name>
<dbReference type="EMBL" id="JAKROA010000008">
    <property type="protein sequence ID" value="KAL5105539.1"/>
    <property type="molecule type" value="Genomic_DNA"/>
</dbReference>
<evidence type="ECO:0000313" key="3">
    <source>
        <dbReference type="Proteomes" id="UP001651158"/>
    </source>
</evidence>